<dbReference type="GO" id="GO:0019843">
    <property type="term" value="F:rRNA binding"/>
    <property type="evidence" value="ECO:0007669"/>
    <property type="project" value="InterPro"/>
</dbReference>
<comment type="similarity">
    <text evidence="1">Belongs to the universal ribosomal protein uL6 family.</text>
</comment>
<dbReference type="PROSITE" id="PS50181">
    <property type="entry name" value="FBOX"/>
    <property type="match status" value="1"/>
</dbReference>
<dbReference type="GO" id="GO:0022625">
    <property type="term" value="C:cytosolic large ribosomal subunit"/>
    <property type="evidence" value="ECO:0007669"/>
    <property type="project" value="TreeGrafter"/>
</dbReference>
<evidence type="ECO:0000313" key="6">
    <source>
        <dbReference type="Proteomes" id="UP000612746"/>
    </source>
</evidence>
<feature type="domain" description="F-box" evidence="4">
    <location>
        <begin position="1"/>
        <end position="46"/>
    </location>
</feature>
<dbReference type="InterPro" id="IPR036047">
    <property type="entry name" value="F-box-like_dom_sf"/>
</dbReference>
<evidence type="ECO:0000256" key="3">
    <source>
        <dbReference type="ARBA" id="ARBA00023274"/>
    </source>
</evidence>
<dbReference type="PANTHER" id="PTHR11655:SF16">
    <property type="entry name" value="60S RIBOSOMAL PROTEIN L9"/>
    <property type="match status" value="1"/>
</dbReference>
<name>A0A8H7QBE3_9FUNG</name>
<dbReference type="PROSITE" id="PS00700">
    <property type="entry name" value="RIBOSOMAL_L6_2"/>
    <property type="match status" value="1"/>
</dbReference>
<evidence type="ECO:0000259" key="4">
    <source>
        <dbReference type="PROSITE" id="PS50181"/>
    </source>
</evidence>
<dbReference type="Gene3D" id="3.90.930.12">
    <property type="entry name" value="Ribosomal protein L6, alpha-beta domain"/>
    <property type="match status" value="2"/>
</dbReference>
<dbReference type="GO" id="GO:0002181">
    <property type="term" value="P:cytoplasmic translation"/>
    <property type="evidence" value="ECO:0007669"/>
    <property type="project" value="TreeGrafter"/>
</dbReference>
<dbReference type="InterPro" id="IPR020040">
    <property type="entry name" value="Ribosomal_uL6_a/b-dom"/>
</dbReference>
<dbReference type="Gene3D" id="3.80.10.10">
    <property type="entry name" value="Ribonuclease Inhibitor"/>
    <property type="match status" value="2"/>
</dbReference>
<keyword evidence="3" id="KW-0687">Ribonucleoprotein</keyword>
<proteinExistence type="inferred from homology"/>
<dbReference type="InterPro" id="IPR036789">
    <property type="entry name" value="Ribosomal_uL6-like_a/b-dom_sf"/>
</dbReference>
<dbReference type="Proteomes" id="UP000612746">
    <property type="component" value="Unassembled WGS sequence"/>
</dbReference>
<dbReference type="Pfam" id="PF12937">
    <property type="entry name" value="F-box-like"/>
    <property type="match status" value="1"/>
</dbReference>
<dbReference type="FunFam" id="3.90.930.12:FF:000004">
    <property type="entry name" value="60S ribosomal protein L9"/>
    <property type="match status" value="1"/>
</dbReference>
<dbReference type="FunFam" id="3.90.930.12:FF:000003">
    <property type="entry name" value="60S ribosomal protein L9"/>
    <property type="match status" value="1"/>
</dbReference>
<dbReference type="PANTHER" id="PTHR11655">
    <property type="entry name" value="60S/50S RIBOSOMAL PROTEIN L6/L9"/>
    <property type="match status" value="1"/>
</dbReference>
<accession>A0A8H7QBE3</accession>
<dbReference type="InterPro" id="IPR000702">
    <property type="entry name" value="Ribosomal_uL6-like"/>
</dbReference>
<evidence type="ECO:0000256" key="2">
    <source>
        <dbReference type="ARBA" id="ARBA00022980"/>
    </source>
</evidence>
<dbReference type="SUPFAM" id="SSF52047">
    <property type="entry name" value="RNI-like"/>
    <property type="match status" value="1"/>
</dbReference>
<gene>
    <name evidence="5" type="ORF">INT44_004137</name>
</gene>
<protein>
    <recommendedName>
        <fullName evidence="4">F-box domain-containing protein</fullName>
    </recommendedName>
</protein>
<dbReference type="Gene3D" id="1.20.1280.50">
    <property type="match status" value="1"/>
</dbReference>
<dbReference type="InterPro" id="IPR001810">
    <property type="entry name" value="F-box_dom"/>
</dbReference>
<dbReference type="SUPFAM" id="SSF81383">
    <property type="entry name" value="F-box domain"/>
    <property type="match status" value="1"/>
</dbReference>
<dbReference type="GO" id="GO:0003735">
    <property type="term" value="F:structural constituent of ribosome"/>
    <property type="evidence" value="ECO:0007669"/>
    <property type="project" value="InterPro"/>
</dbReference>
<sequence length="671" mass="76059">MHLTEQPTEILIHILSHVTWFDIVTCSYVNKQWHSLACAEYLYKDLYFTSSRNMDACLTVFEETALKRNWPSRQSEYSSNNYGHFVRGIHLAQTMDIVDYNVLLNLLKHCPFVHDMKIGHHGLTDEHLACIRQTCPNLRRVDTTGCGLVTWKGLLDQQCCNPRIALESLTTGLCFELWSAPPLSIAPGVHFPFLNEIKTHVTNINQFQHARQLLLMCKETLESVGIYWFYQPSRGAESTLMSNTLQAIPYLKKLSLIGCSGHVVEHFGPHLTELELRGGCTDVTINAFSKVKNLRRLSLSYTGIPTDNVQRVLITCGERLESLYYNESSQSALDKETLQHCTRLKYIHTSLRESTNFLDTISQLYSTVLEHIVDTSQLANSLVDNGMPEECIWPCLLSTTWKSVKSIHMIRATITIDQLLEFPIAFPNVEYVSLVLKVTEGTILDKVKLFLHNAHQLNGLQLGAEIGKECLGENLKISRKLHQLFDIYKDDELIIPQGVEVTIKSRIVTVKGPRGELTKNLRHLNMEIKAVGEDKLKFVVYHGNRKHVACIRTVRSIVNNMITGVTKGFEYKMRYVYAHFPINVIVNDGGKEVEIRNFLGQKVTFRVKMLEGCSVENSSAQKDELIITGNDLDAVSQSAASIQQATAVKNKDIRKFLDGIYVSERNVIESA</sequence>
<dbReference type="Pfam" id="PF00347">
    <property type="entry name" value="Ribosomal_L6"/>
    <property type="match status" value="2"/>
</dbReference>
<dbReference type="InterPro" id="IPR002359">
    <property type="entry name" value="Ribosomal_uL6_CS2"/>
</dbReference>
<dbReference type="InterPro" id="IPR032675">
    <property type="entry name" value="LRR_dom_sf"/>
</dbReference>
<organism evidence="5 6">
    <name type="scientific">Umbelopsis vinacea</name>
    <dbReference type="NCBI Taxonomy" id="44442"/>
    <lineage>
        <taxon>Eukaryota</taxon>
        <taxon>Fungi</taxon>
        <taxon>Fungi incertae sedis</taxon>
        <taxon>Mucoromycota</taxon>
        <taxon>Mucoromycotina</taxon>
        <taxon>Umbelopsidomycetes</taxon>
        <taxon>Umbelopsidales</taxon>
        <taxon>Umbelopsidaceae</taxon>
        <taxon>Umbelopsis</taxon>
    </lineage>
</organism>
<evidence type="ECO:0000256" key="1">
    <source>
        <dbReference type="ARBA" id="ARBA00009356"/>
    </source>
</evidence>
<comment type="caution">
    <text evidence="5">The sequence shown here is derived from an EMBL/GenBank/DDBJ whole genome shotgun (WGS) entry which is preliminary data.</text>
</comment>
<dbReference type="AlphaFoldDB" id="A0A8H7QBE3"/>
<dbReference type="SUPFAM" id="SSF56053">
    <property type="entry name" value="Ribosomal protein L6"/>
    <property type="match status" value="2"/>
</dbReference>
<keyword evidence="2" id="KW-0689">Ribosomal protein</keyword>
<reference evidence="5" key="1">
    <citation type="submission" date="2020-12" db="EMBL/GenBank/DDBJ databases">
        <title>Metabolic potential, ecology and presence of endohyphal bacteria is reflected in genomic diversity of Mucoromycotina.</title>
        <authorList>
            <person name="Muszewska A."/>
            <person name="Okrasinska A."/>
            <person name="Steczkiewicz K."/>
            <person name="Drgas O."/>
            <person name="Orlowska M."/>
            <person name="Perlinska-Lenart U."/>
            <person name="Aleksandrzak-Piekarczyk T."/>
            <person name="Szatraj K."/>
            <person name="Zielenkiewicz U."/>
            <person name="Pilsyk S."/>
            <person name="Malc E."/>
            <person name="Mieczkowski P."/>
            <person name="Kruszewska J.S."/>
            <person name="Biernat P."/>
            <person name="Pawlowska J."/>
        </authorList>
    </citation>
    <scope>NUCLEOTIDE SEQUENCE</scope>
    <source>
        <strain evidence="5">WA0000051536</strain>
    </source>
</reference>
<dbReference type="OrthoDB" id="2387063at2759"/>
<dbReference type="CDD" id="cd09917">
    <property type="entry name" value="F-box_SF"/>
    <property type="match status" value="1"/>
</dbReference>
<evidence type="ECO:0000313" key="5">
    <source>
        <dbReference type="EMBL" id="KAG2188995.1"/>
    </source>
</evidence>
<dbReference type="EMBL" id="JAEPRA010000001">
    <property type="protein sequence ID" value="KAG2188995.1"/>
    <property type="molecule type" value="Genomic_DNA"/>
</dbReference>
<keyword evidence="6" id="KW-1185">Reference proteome</keyword>